<name>A0ABW6DCN9_9BACT</name>
<keyword evidence="2" id="KW-1185">Reference proteome</keyword>
<gene>
    <name evidence="1" type="ORF">U0R10_02660</name>
</gene>
<evidence type="ECO:0000313" key="1">
    <source>
        <dbReference type="EMBL" id="MFD3393514.1"/>
    </source>
</evidence>
<comment type="caution">
    <text evidence="1">The sequence shown here is derived from an EMBL/GenBank/DDBJ whole genome shotgun (WGS) entry which is preliminary data.</text>
</comment>
<dbReference type="RefSeq" id="WP_377982218.1">
    <property type="nucleotide sequence ID" value="NZ_JBBKXZ010000001.1"/>
</dbReference>
<dbReference type="EMBL" id="JBBKXZ010000001">
    <property type="protein sequence ID" value="MFD3393514.1"/>
    <property type="molecule type" value="Genomic_DNA"/>
</dbReference>
<protein>
    <recommendedName>
        <fullName evidence="3">YbaB/EbfC family DNA-binding protein</fullName>
    </recommendedName>
</protein>
<evidence type="ECO:0000313" key="2">
    <source>
        <dbReference type="Proteomes" id="UP001598138"/>
    </source>
</evidence>
<sequence>MNQDPIRELQAKINHQKQLISETHTNKNQTIELTINGHFEITKLYILPEVAHETLAMDLPSVLTEGIKSVSEKIHQVLMEFQAANS</sequence>
<accession>A0ABW6DCN9</accession>
<reference evidence="1 2" key="1">
    <citation type="submission" date="2024-03" db="EMBL/GenBank/DDBJ databases">
        <title>Aquirufa genome sequencing.</title>
        <authorList>
            <person name="Pitt A."/>
            <person name="Hahn M.W."/>
        </authorList>
    </citation>
    <scope>NUCLEOTIDE SEQUENCE [LARGE SCALE GENOMIC DNA]</scope>
    <source>
        <strain evidence="1 2">OSTEICH-129V</strain>
    </source>
</reference>
<proteinExistence type="predicted"/>
<evidence type="ECO:0008006" key="3">
    <source>
        <dbReference type="Google" id="ProtNLM"/>
    </source>
</evidence>
<dbReference type="Proteomes" id="UP001598138">
    <property type="component" value="Unassembled WGS sequence"/>
</dbReference>
<organism evidence="1 2">
    <name type="scientific">Aquirufa avitistagni</name>
    <dbReference type="NCBI Taxonomy" id="3104728"/>
    <lineage>
        <taxon>Bacteria</taxon>
        <taxon>Pseudomonadati</taxon>
        <taxon>Bacteroidota</taxon>
        <taxon>Cytophagia</taxon>
        <taxon>Cytophagales</taxon>
        <taxon>Flectobacillaceae</taxon>
        <taxon>Aquirufa</taxon>
    </lineage>
</organism>